<organism evidence="1">
    <name type="scientific">bioreactor metagenome</name>
    <dbReference type="NCBI Taxonomy" id="1076179"/>
    <lineage>
        <taxon>unclassified sequences</taxon>
        <taxon>metagenomes</taxon>
        <taxon>ecological metagenomes</taxon>
    </lineage>
</organism>
<gene>
    <name evidence="1" type="ORF">SDC9_173684</name>
</gene>
<dbReference type="EMBL" id="VSSQ01075730">
    <property type="protein sequence ID" value="MPN26260.1"/>
    <property type="molecule type" value="Genomic_DNA"/>
</dbReference>
<dbReference type="AlphaFoldDB" id="A0A645GJD3"/>
<protein>
    <submittedName>
        <fullName evidence="1">Uncharacterized protein</fullName>
    </submittedName>
</protein>
<evidence type="ECO:0000313" key="1">
    <source>
        <dbReference type="EMBL" id="MPN26260.1"/>
    </source>
</evidence>
<sequence length="208" mass="23475">MAIAQHIAGRGAHLLQRLDGFLSLALLIDTQDSIEQHDDQDDDGVRQMQFTLQKACQARHRRRDHQDDQHRLLKLLEETLKHRCVLALFELIASVCLKPRLCFLRAQPSGAAFYAIQNPIRGFQVIFHFHSSIDISAQIALNIIIVINIPSVKKFDIDALSAPCYHFGRNKRRRSPLYEGQRVLPLHPATGPAGRVSIIDVIAGHDGR</sequence>
<proteinExistence type="predicted"/>
<accession>A0A645GJD3</accession>
<comment type="caution">
    <text evidence="1">The sequence shown here is derived from an EMBL/GenBank/DDBJ whole genome shotgun (WGS) entry which is preliminary data.</text>
</comment>
<name>A0A645GJD3_9ZZZZ</name>
<reference evidence="1" key="1">
    <citation type="submission" date="2019-08" db="EMBL/GenBank/DDBJ databases">
        <authorList>
            <person name="Kucharzyk K."/>
            <person name="Murdoch R.W."/>
            <person name="Higgins S."/>
            <person name="Loffler F."/>
        </authorList>
    </citation>
    <scope>NUCLEOTIDE SEQUENCE</scope>
</reference>